<dbReference type="EMBL" id="CP092471">
    <property type="protein sequence ID" value="UVI38795.1"/>
    <property type="molecule type" value="Genomic_DNA"/>
</dbReference>
<sequence>MIADRRVRDAAKAVLDADLSNLKSNLSQKGVGARAADRVKHGARDVYDEAAEITSEHTGVVAAILAAVVLWFARNPILDALFGDEDEESDHEDDERCDHFSEE</sequence>
<evidence type="ECO:0000313" key="3">
    <source>
        <dbReference type="Proteomes" id="UP001065265"/>
    </source>
</evidence>
<reference evidence="2" key="1">
    <citation type="submission" date="2022-02" db="EMBL/GenBank/DDBJ databases">
        <title>Qipengyuania spongiae sp. nov., isolated from marine sponge.</title>
        <authorList>
            <person name="Li Z."/>
            <person name="Zhang M."/>
        </authorList>
    </citation>
    <scope>NUCLEOTIDE SEQUENCE</scope>
    <source>
        <strain evidence="2">PHS-Z21</strain>
    </source>
</reference>
<evidence type="ECO:0000256" key="1">
    <source>
        <dbReference type="SAM" id="MobiDB-lite"/>
    </source>
</evidence>
<evidence type="ECO:0008006" key="4">
    <source>
        <dbReference type="Google" id="ProtNLM"/>
    </source>
</evidence>
<proteinExistence type="predicted"/>
<gene>
    <name evidence="2" type="ORF">L1F33_11145</name>
</gene>
<feature type="compositionally biased region" description="Acidic residues" evidence="1">
    <location>
        <begin position="83"/>
        <end position="93"/>
    </location>
</feature>
<feature type="compositionally biased region" description="Basic and acidic residues" evidence="1">
    <location>
        <begin position="94"/>
        <end position="103"/>
    </location>
</feature>
<dbReference type="Proteomes" id="UP001065265">
    <property type="component" value="Chromosome"/>
</dbReference>
<accession>A0ABY5SXA6</accession>
<feature type="region of interest" description="Disordered" evidence="1">
    <location>
        <begin position="83"/>
        <end position="103"/>
    </location>
</feature>
<protein>
    <recommendedName>
        <fullName evidence="4">DUF3618 domain-containing protein</fullName>
    </recommendedName>
</protein>
<name>A0ABY5SXA6_9SPHN</name>
<organism evidence="2 3">
    <name type="scientific">Qipengyuania spongiae</name>
    <dbReference type="NCBI Taxonomy" id="2909673"/>
    <lineage>
        <taxon>Bacteria</taxon>
        <taxon>Pseudomonadati</taxon>
        <taxon>Pseudomonadota</taxon>
        <taxon>Alphaproteobacteria</taxon>
        <taxon>Sphingomonadales</taxon>
        <taxon>Erythrobacteraceae</taxon>
        <taxon>Qipengyuania</taxon>
    </lineage>
</organism>
<keyword evidence="3" id="KW-1185">Reference proteome</keyword>
<evidence type="ECO:0000313" key="2">
    <source>
        <dbReference type="EMBL" id="UVI38795.1"/>
    </source>
</evidence>
<dbReference type="RefSeq" id="WP_265557973.1">
    <property type="nucleotide sequence ID" value="NZ_CP092471.1"/>
</dbReference>